<dbReference type="PANTHER" id="PTHR47843">
    <property type="entry name" value="BTB DOMAIN-CONTAINING PROTEIN-RELATED"/>
    <property type="match status" value="1"/>
</dbReference>
<comment type="caution">
    <text evidence="2">The sequence shown here is derived from an EMBL/GenBank/DDBJ whole genome shotgun (WGS) entry which is preliminary data.</text>
</comment>
<dbReference type="InterPro" id="IPR000210">
    <property type="entry name" value="BTB/POZ_dom"/>
</dbReference>
<dbReference type="Proteomes" id="UP000800235">
    <property type="component" value="Unassembled WGS sequence"/>
</dbReference>
<evidence type="ECO:0000259" key="1">
    <source>
        <dbReference type="PROSITE" id="PS50097"/>
    </source>
</evidence>
<dbReference type="PROSITE" id="PS50097">
    <property type="entry name" value="BTB"/>
    <property type="match status" value="1"/>
</dbReference>
<dbReference type="AlphaFoldDB" id="A0A9P4TYC5"/>
<protein>
    <recommendedName>
        <fullName evidence="1">BTB domain-containing protein</fullName>
    </recommendedName>
</protein>
<organism evidence="2 3">
    <name type="scientific">Tothia fuscella</name>
    <dbReference type="NCBI Taxonomy" id="1048955"/>
    <lineage>
        <taxon>Eukaryota</taxon>
        <taxon>Fungi</taxon>
        <taxon>Dikarya</taxon>
        <taxon>Ascomycota</taxon>
        <taxon>Pezizomycotina</taxon>
        <taxon>Dothideomycetes</taxon>
        <taxon>Pleosporomycetidae</taxon>
        <taxon>Venturiales</taxon>
        <taxon>Cylindrosympodiaceae</taxon>
        <taxon>Tothia</taxon>
    </lineage>
</organism>
<dbReference type="EMBL" id="MU007044">
    <property type="protein sequence ID" value="KAF2429758.1"/>
    <property type="molecule type" value="Genomic_DNA"/>
</dbReference>
<dbReference type="CDD" id="cd18186">
    <property type="entry name" value="BTB_POZ_ZBTB_KLHL-like"/>
    <property type="match status" value="1"/>
</dbReference>
<dbReference type="SUPFAM" id="SSF54695">
    <property type="entry name" value="POZ domain"/>
    <property type="match status" value="1"/>
</dbReference>
<accession>A0A9P4TYC5</accession>
<sequence length="234" mass="26611">MTSRIYEKTVKFPATKQIDPVRSLITGFGDLLISGEGSDAVLYHKESAQRWRVHKVIICSQSEYFQRALKEHWKSGKIGEVEFDHDPGVYSAVINFLYRFDYDVPESYAESILTFHAQVNEASGFYQIKELGSLAQLKFEIAVKERWNTEDFVNAMEIAYNETGPTDDGLRKPIINISTEHIVELLESDIGFQETWTEIEGFAEEIVNCQSNKLLIETKEKPCGGTTSLPGRMV</sequence>
<name>A0A9P4TYC5_9PEZI</name>
<dbReference type="InterPro" id="IPR011333">
    <property type="entry name" value="SKP1/BTB/POZ_sf"/>
</dbReference>
<dbReference type="PANTHER" id="PTHR47843:SF5">
    <property type="entry name" value="BTB_POZ DOMAIN PROTEIN"/>
    <property type="match status" value="1"/>
</dbReference>
<proteinExistence type="predicted"/>
<evidence type="ECO:0000313" key="2">
    <source>
        <dbReference type="EMBL" id="KAF2429758.1"/>
    </source>
</evidence>
<feature type="domain" description="BTB" evidence="1">
    <location>
        <begin position="38"/>
        <end position="106"/>
    </location>
</feature>
<dbReference type="Gene3D" id="3.30.710.10">
    <property type="entry name" value="Potassium Channel Kv1.1, Chain A"/>
    <property type="match status" value="1"/>
</dbReference>
<dbReference type="Pfam" id="PF00651">
    <property type="entry name" value="BTB"/>
    <property type="match status" value="1"/>
</dbReference>
<gene>
    <name evidence="2" type="ORF">EJ08DRAFT_679707</name>
</gene>
<keyword evidence="3" id="KW-1185">Reference proteome</keyword>
<dbReference type="OrthoDB" id="6359816at2759"/>
<reference evidence="2" key="1">
    <citation type="journal article" date="2020" name="Stud. Mycol.">
        <title>101 Dothideomycetes genomes: a test case for predicting lifestyles and emergence of pathogens.</title>
        <authorList>
            <person name="Haridas S."/>
            <person name="Albert R."/>
            <person name="Binder M."/>
            <person name="Bloem J."/>
            <person name="Labutti K."/>
            <person name="Salamov A."/>
            <person name="Andreopoulos B."/>
            <person name="Baker S."/>
            <person name="Barry K."/>
            <person name="Bills G."/>
            <person name="Bluhm B."/>
            <person name="Cannon C."/>
            <person name="Castanera R."/>
            <person name="Culley D."/>
            <person name="Daum C."/>
            <person name="Ezra D."/>
            <person name="Gonzalez J."/>
            <person name="Henrissat B."/>
            <person name="Kuo A."/>
            <person name="Liang C."/>
            <person name="Lipzen A."/>
            <person name="Lutzoni F."/>
            <person name="Magnuson J."/>
            <person name="Mondo S."/>
            <person name="Nolan M."/>
            <person name="Ohm R."/>
            <person name="Pangilinan J."/>
            <person name="Park H.-J."/>
            <person name="Ramirez L."/>
            <person name="Alfaro M."/>
            <person name="Sun H."/>
            <person name="Tritt A."/>
            <person name="Yoshinaga Y."/>
            <person name="Zwiers L.-H."/>
            <person name="Turgeon B."/>
            <person name="Goodwin S."/>
            <person name="Spatafora J."/>
            <person name="Crous P."/>
            <person name="Grigoriev I."/>
        </authorList>
    </citation>
    <scope>NUCLEOTIDE SEQUENCE</scope>
    <source>
        <strain evidence="2">CBS 130266</strain>
    </source>
</reference>
<evidence type="ECO:0000313" key="3">
    <source>
        <dbReference type="Proteomes" id="UP000800235"/>
    </source>
</evidence>